<evidence type="ECO:0000256" key="8">
    <source>
        <dbReference type="ARBA" id="ARBA00023136"/>
    </source>
</evidence>
<evidence type="ECO:0000313" key="13">
    <source>
        <dbReference type="EMBL" id="GLD62971.1"/>
    </source>
</evidence>
<evidence type="ECO:0000256" key="2">
    <source>
        <dbReference type="ARBA" id="ARBA00022475"/>
    </source>
</evidence>
<dbReference type="Pfam" id="PF08337">
    <property type="entry name" value="Plexin_cytopl"/>
    <property type="match status" value="1"/>
</dbReference>
<feature type="non-terminal residue" evidence="13">
    <location>
        <position position="1"/>
    </location>
</feature>
<dbReference type="InterPro" id="IPR031148">
    <property type="entry name" value="Plexin"/>
</dbReference>
<feature type="transmembrane region" description="Helical" evidence="11">
    <location>
        <begin position="301"/>
        <end position="323"/>
    </location>
</feature>
<dbReference type="CDD" id="cd00603">
    <property type="entry name" value="IPT_PCSR"/>
    <property type="match status" value="1"/>
</dbReference>
<keyword evidence="8 11" id="KW-0472">Membrane</keyword>
<dbReference type="Gene3D" id="2.60.40.10">
    <property type="entry name" value="Immunoglobulins"/>
    <property type="match status" value="1"/>
</dbReference>
<keyword evidence="6" id="KW-0677">Repeat</keyword>
<dbReference type="SUPFAM" id="SSF81296">
    <property type="entry name" value="E set domains"/>
    <property type="match status" value="1"/>
</dbReference>
<comment type="subcellular location">
    <subcellularLocation>
        <location evidence="1">Cell membrane</location>
        <topology evidence="1">Single-pass type I membrane protein</topology>
    </subcellularLocation>
</comment>
<dbReference type="AlphaFoldDB" id="A0AAD3RC63"/>
<evidence type="ECO:0000256" key="7">
    <source>
        <dbReference type="ARBA" id="ARBA00022989"/>
    </source>
</evidence>
<sequence length="542" mass="60035">VAQVPVEACGQYGTCAECLSSGDPHCGWCVLYNMCSRKDRCQRAEETFRFATDIDRCVKVIAHPDSIAVSAHSVPLLLEVNNVPDLSAGITCSFGQQAQVEGHVKGNRVMCLSPAGKEVPQIPEGQDWAGVELRLNSKETGQMVASTEVCKVLNTTTISCFAPSLKAEYSADQETIKHVDEFGFVFNNVQALLTYNNTSFVYYPNPYLEPLSLSGVLEQKPGAPIILKGRNLVPSASGGARLNYTVLIGDTPCSLTVSDTQLLCEPPNLTGQHKVLVQVGGLHISPGEVHIRSDSLLTLPAIFSITAGGGLLLIIVIIVLLAYRRKSHENDLTLKRLQMQMDNLESRVALECKEAFAELQTDINELTSDLDRAGIPYLDYRTYAMRVLFPGIDDHPVLRELEVPGSGQANVEKALKQFAQLVNNKVFLLTFIRTLELQRSFSMRDRGYVASLIMTALQGRLEYATDILKHLLSDLIERNLESKNHPKLLLRRYYADINRLPAISDQDMNAYLAEQARLHSSEFNVLSALHEIYAYVSKYSQE</sequence>
<evidence type="ECO:0000256" key="1">
    <source>
        <dbReference type="ARBA" id="ARBA00004251"/>
    </source>
</evidence>
<evidence type="ECO:0000256" key="4">
    <source>
        <dbReference type="ARBA" id="ARBA00022692"/>
    </source>
</evidence>
<evidence type="ECO:0000256" key="10">
    <source>
        <dbReference type="ARBA" id="ARBA00023180"/>
    </source>
</evidence>
<evidence type="ECO:0000256" key="6">
    <source>
        <dbReference type="ARBA" id="ARBA00022737"/>
    </source>
</evidence>
<dbReference type="SUPFAM" id="SSF103575">
    <property type="entry name" value="Plexin repeat"/>
    <property type="match status" value="1"/>
</dbReference>
<dbReference type="GO" id="GO:0017154">
    <property type="term" value="F:semaphorin receptor activity"/>
    <property type="evidence" value="ECO:0007669"/>
    <property type="project" value="InterPro"/>
</dbReference>
<comment type="caution">
    <text evidence="13">The sequence shown here is derived from an EMBL/GenBank/DDBJ whole genome shotgun (WGS) entry which is preliminary data.</text>
</comment>
<dbReference type="Gene3D" id="1.10.506.10">
    <property type="entry name" value="GTPase Activation - p120gap, domain 1"/>
    <property type="match status" value="2"/>
</dbReference>
<evidence type="ECO:0000256" key="9">
    <source>
        <dbReference type="ARBA" id="ARBA00023157"/>
    </source>
</evidence>
<dbReference type="InterPro" id="IPR014756">
    <property type="entry name" value="Ig_E-set"/>
</dbReference>
<dbReference type="Pfam" id="PF01833">
    <property type="entry name" value="TIG"/>
    <property type="match status" value="1"/>
</dbReference>
<dbReference type="SMART" id="SM00423">
    <property type="entry name" value="PSI"/>
    <property type="match status" value="1"/>
</dbReference>
<organism evidence="13 14">
    <name type="scientific">Lates japonicus</name>
    <name type="common">Japanese lates</name>
    <dbReference type="NCBI Taxonomy" id="270547"/>
    <lineage>
        <taxon>Eukaryota</taxon>
        <taxon>Metazoa</taxon>
        <taxon>Chordata</taxon>
        <taxon>Craniata</taxon>
        <taxon>Vertebrata</taxon>
        <taxon>Euteleostomi</taxon>
        <taxon>Actinopterygii</taxon>
        <taxon>Neopterygii</taxon>
        <taxon>Teleostei</taxon>
        <taxon>Neoteleostei</taxon>
        <taxon>Acanthomorphata</taxon>
        <taxon>Carangaria</taxon>
        <taxon>Carangaria incertae sedis</taxon>
        <taxon>Centropomidae</taxon>
        <taxon>Lates</taxon>
    </lineage>
</organism>
<evidence type="ECO:0000256" key="3">
    <source>
        <dbReference type="ARBA" id="ARBA00022553"/>
    </source>
</evidence>
<dbReference type="GO" id="GO:0030334">
    <property type="term" value="P:regulation of cell migration"/>
    <property type="evidence" value="ECO:0007669"/>
    <property type="project" value="TreeGrafter"/>
</dbReference>
<keyword evidence="9" id="KW-1015">Disulfide bond</keyword>
<keyword evidence="14" id="KW-1185">Reference proteome</keyword>
<dbReference type="InterPro" id="IPR002165">
    <property type="entry name" value="Plexin_repeat"/>
</dbReference>
<protein>
    <submittedName>
        <fullName evidence="13">Plexin-A2-like protein</fullName>
    </submittedName>
</protein>
<dbReference type="InterPro" id="IPR013548">
    <property type="entry name" value="Plexin_cytoplasmic_RasGAP_dom"/>
</dbReference>
<dbReference type="PANTHER" id="PTHR22625:SF37">
    <property type="entry name" value="PLEXIN-A2"/>
    <property type="match status" value="1"/>
</dbReference>
<reference evidence="13" key="1">
    <citation type="submission" date="2022-08" db="EMBL/GenBank/DDBJ databases">
        <title>Genome sequencing of akame (Lates japonicus).</title>
        <authorList>
            <person name="Hashiguchi Y."/>
            <person name="Takahashi H."/>
        </authorList>
    </citation>
    <scope>NUCLEOTIDE SEQUENCE</scope>
    <source>
        <strain evidence="13">Kochi</strain>
    </source>
</reference>
<gene>
    <name evidence="13" type="ORF">AKAME5_001462800</name>
</gene>
<dbReference type="Pfam" id="PF01437">
    <property type="entry name" value="PSI"/>
    <property type="match status" value="1"/>
</dbReference>
<dbReference type="InterPro" id="IPR008936">
    <property type="entry name" value="Rho_GTPase_activation_prot"/>
</dbReference>
<dbReference type="Pfam" id="PF17960">
    <property type="entry name" value="TIG_plexin"/>
    <property type="match status" value="1"/>
</dbReference>
<dbReference type="GO" id="GO:0002116">
    <property type="term" value="C:semaphorin receptor complex"/>
    <property type="evidence" value="ECO:0007669"/>
    <property type="project" value="TreeGrafter"/>
</dbReference>
<name>A0AAD3RC63_LATJO</name>
<dbReference type="SUPFAM" id="SSF48350">
    <property type="entry name" value="GTPase activation domain, GAP"/>
    <property type="match status" value="1"/>
</dbReference>
<evidence type="ECO:0000313" key="14">
    <source>
        <dbReference type="Proteomes" id="UP001279410"/>
    </source>
</evidence>
<dbReference type="GO" id="GO:0007399">
    <property type="term" value="P:nervous system development"/>
    <property type="evidence" value="ECO:0007669"/>
    <property type="project" value="UniProtKB-ARBA"/>
</dbReference>
<feature type="non-terminal residue" evidence="13">
    <location>
        <position position="542"/>
    </location>
</feature>
<feature type="domain" description="PSI" evidence="12">
    <location>
        <begin position="8"/>
        <end position="58"/>
    </location>
</feature>
<keyword evidence="4 11" id="KW-0812">Transmembrane</keyword>
<keyword evidence="2" id="KW-1003">Cell membrane</keyword>
<dbReference type="Proteomes" id="UP001279410">
    <property type="component" value="Unassembled WGS sequence"/>
</dbReference>
<dbReference type="PANTHER" id="PTHR22625">
    <property type="entry name" value="PLEXIN"/>
    <property type="match status" value="1"/>
</dbReference>
<dbReference type="InterPro" id="IPR013783">
    <property type="entry name" value="Ig-like_fold"/>
</dbReference>
<evidence type="ECO:0000256" key="5">
    <source>
        <dbReference type="ARBA" id="ARBA00022729"/>
    </source>
</evidence>
<evidence type="ECO:0000256" key="11">
    <source>
        <dbReference type="SAM" id="Phobius"/>
    </source>
</evidence>
<proteinExistence type="predicted"/>
<dbReference type="EMBL" id="BRZM01000057">
    <property type="protein sequence ID" value="GLD62971.1"/>
    <property type="molecule type" value="Genomic_DNA"/>
</dbReference>
<dbReference type="FunFam" id="2.60.40.10:FF:000131">
    <property type="entry name" value="Plexin A2"/>
    <property type="match status" value="1"/>
</dbReference>
<keyword evidence="3" id="KW-0597">Phosphoprotein</keyword>
<dbReference type="InterPro" id="IPR002909">
    <property type="entry name" value="IPT_dom"/>
</dbReference>
<dbReference type="InterPro" id="IPR041019">
    <property type="entry name" value="TIG1_plexin"/>
</dbReference>
<accession>A0AAD3RC63</accession>
<keyword evidence="10" id="KW-0325">Glycoprotein</keyword>
<keyword evidence="7 11" id="KW-1133">Transmembrane helix</keyword>
<dbReference type="InterPro" id="IPR016201">
    <property type="entry name" value="PSI"/>
</dbReference>
<keyword evidence="5" id="KW-0732">Signal</keyword>
<evidence type="ECO:0000259" key="12">
    <source>
        <dbReference type="SMART" id="SM00423"/>
    </source>
</evidence>
<dbReference type="GO" id="GO:0005886">
    <property type="term" value="C:plasma membrane"/>
    <property type="evidence" value="ECO:0007669"/>
    <property type="project" value="UniProtKB-SubCell"/>
</dbReference>